<dbReference type="KEGG" id="olu:OSTLU_37480"/>
<comment type="catalytic activity">
    <reaction evidence="14">
        <text>L-prolyl-[collagen] + 2-oxoglutarate + O2 = trans-4-hydroxy-L-prolyl-[collagen] + succinate + CO2</text>
        <dbReference type="Rhea" id="RHEA:18945"/>
        <dbReference type="Rhea" id="RHEA-COMP:11676"/>
        <dbReference type="Rhea" id="RHEA-COMP:11680"/>
        <dbReference type="ChEBI" id="CHEBI:15379"/>
        <dbReference type="ChEBI" id="CHEBI:16526"/>
        <dbReference type="ChEBI" id="CHEBI:16810"/>
        <dbReference type="ChEBI" id="CHEBI:30031"/>
        <dbReference type="ChEBI" id="CHEBI:50342"/>
        <dbReference type="ChEBI" id="CHEBI:61965"/>
        <dbReference type="EC" id="1.14.11.2"/>
    </reaction>
</comment>
<dbReference type="Pfam" id="PF13640">
    <property type="entry name" value="2OG-FeII_Oxy_3"/>
    <property type="match status" value="1"/>
</dbReference>
<dbReference type="AlphaFoldDB" id="A4RVD9"/>
<dbReference type="RefSeq" id="XP_001417405.1">
    <property type="nucleotide sequence ID" value="XM_001417368.1"/>
</dbReference>
<dbReference type="Gene3D" id="2.60.120.620">
    <property type="entry name" value="q2cbj1_9rhob like domain"/>
    <property type="match status" value="1"/>
</dbReference>
<protein>
    <recommendedName>
        <fullName evidence="4">procollagen-proline 4-dioxygenase</fullName>
        <ecNumber evidence="4">1.14.11.2</ecNumber>
    </recommendedName>
</protein>
<comment type="cofactor">
    <cofactor evidence="1">
        <name>L-ascorbate</name>
        <dbReference type="ChEBI" id="CHEBI:38290"/>
    </cofactor>
</comment>
<dbReference type="InterPro" id="IPR003582">
    <property type="entry name" value="ShKT_dom"/>
</dbReference>
<dbReference type="InterPro" id="IPR044862">
    <property type="entry name" value="Pro_4_hyd_alph_FE2OG_OXY"/>
</dbReference>
<evidence type="ECO:0000256" key="7">
    <source>
        <dbReference type="ARBA" id="ARBA00022964"/>
    </source>
</evidence>
<evidence type="ECO:0000259" key="15">
    <source>
        <dbReference type="PROSITE" id="PS51471"/>
    </source>
</evidence>
<evidence type="ECO:0000256" key="1">
    <source>
        <dbReference type="ARBA" id="ARBA00001961"/>
    </source>
</evidence>
<dbReference type="GO" id="GO:0005506">
    <property type="term" value="F:iron ion binding"/>
    <property type="evidence" value="ECO:0007669"/>
    <property type="project" value="InterPro"/>
</dbReference>
<feature type="domain" description="Fe2OG dioxygenase" evidence="15">
    <location>
        <begin position="124"/>
        <end position="257"/>
    </location>
</feature>
<reference evidence="17 18" key="1">
    <citation type="journal article" date="2007" name="Proc. Natl. Acad. Sci. U.S.A.">
        <title>The tiny eukaryote Ostreococcus provides genomic insights into the paradox of plankton speciation.</title>
        <authorList>
            <person name="Palenik B."/>
            <person name="Grimwood J."/>
            <person name="Aerts A."/>
            <person name="Rouze P."/>
            <person name="Salamov A."/>
            <person name="Putnam N."/>
            <person name="Dupont C."/>
            <person name="Jorgensen R."/>
            <person name="Derelle E."/>
            <person name="Rombauts S."/>
            <person name="Zhou K."/>
            <person name="Otillar R."/>
            <person name="Merchant S.S."/>
            <person name="Podell S."/>
            <person name="Gaasterland T."/>
            <person name="Napoli C."/>
            <person name="Gendler K."/>
            <person name="Manuell A."/>
            <person name="Tai V."/>
            <person name="Vallon O."/>
            <person name="Piganeau G."/>
            <person name="Jancek S."/>
            <person name="Heijde M."/>
            <person name="Jabbari K."/>
            <person name="Bowler C."/>
            <person name="Lohr M."/>
            <person name="Robbens S."/>
            <person name="Werner G."/>
            <person name="Dubchak I."/>
            <person name="Pazour G.J."/>
            <person name="Ren Q."/>
            <person name="Paulsen I."/>
            <person name="Delwiche C."/>
            <person name="Schmutz J."/>
            <person name="Rokhsar D."/>
            <person name="Van de Peer Y."/>
            <person name="Moreau H."/>
            <person name="Grigoriev I.V."/>
        </authorList>
    </citation>
    <scope>NUCLEOTIDE SEQUENCE [LARGE SCALE GENOMIC DNA]</scope>
    <source>
        <strain evidence="17 18">CCE9901</strain>
    </source>
</reference>
<keyword evidence="10" id="KW-0560">Oxidoreductase</keyword>
<dbReference type="InterPro" id="IPR006620">
    <property type="entry name" value="Pro_4_hyd_alph"/>
</dbReference>
<dbReference type="STRING" id="436017.A4RVD9"/>
<keyword evidence="13" id="KW-0325">Glycoprotein</keyword>
<dbReference type="EMBL" id="CP000584">
    <property type="protein sequence ID" value="ABO95698.1"/>
    <property type="molecule type" value="Genomic_DNA"/>
</dbReference>
<dbReference type="PROSITE" id="PS51471">
    <property type="entry name" value="FE2OG_OXY"/>
    <property type="match status" value="1"/>
</dbReference>
<dbReference type="FunFam" id="2.60.120.620:FF:000002">
    <property type="entry name" value="Prolyl 4-hydroxylase 4"/>
    <property type="match status" value="1"/>
</dbReference>
<dbReference type="PANTHER" id="PTHR10869:SF238">
    <property type="entry name" value="PROLYL 4-HYDROXYLASE 6-RELATED"/>
    <property type="match status" value="1"/>
</dbReference>
<keyword evidence="8" id="KW-0735">Signal-anchor</keyword>
<keyword evidence="5" id="KW-0812">Transmembrane</keyword>
<dbReference type="GO" id="GO:0004656">
    <property type="term" value="F:procollagen-proline 4-dioxygenase activity"/>
    <property type="evidence" value="ECO:0007669"/>
    <property type="project" value="UniProtKB-EC"/>
</dbReference>
<evidence type="ECO:0000256" key="9">
    <source>
        <dbReference type="ARBA" id="ARBA00022989"/>
    </source>
</evidence>
<evidence type="ECO:0000313" key="17">
    <source>
        <dbReference type="EMBL" id="ABO95698.1"/>
    </source>
</evidence>
<organism evidence="17 18">
    <name type="scientific">Ostreococcus lucimarinus (strain CCE9901)</name>
    <dbReference type="NCBI Taxonomy" id="436017"/>
    <lineage>
        <taxon>Eukaryota</taxon>
        <taxon>Viridiplantae</taxon>
        <taxon>Chlorophyta</taxon>
        <taxon>Mamiellophyceae</taxon>
        <taxon>Mamiellales</taxon>
        <taxon>Bathycoccaceae</taxon>
        <taxon>Ostreococcus</taxon>
    </lineage>
</organism>
<comment type="similarity">
    <text evidence="3">Belongs to the P4HA family.</text>
</comment>
<keyword evidence="7" id="KW-0223">Dioxygenase</keyword>
<proteinExistence type="inferred from homology"/>
<dbReference type="OrthoDB" id="420380at2759"/>
<evidence type="ECO:0000256" key="8">
    <source>
        <dbReference type="ARBA" id="ARBA00022968"/>
    </source>
</evidence>
<dbReference type="GeneID" id="5001195"/>
<evidence type="ECO:0000256" key="4">
    <source>
        <dbReference type="ARBA" id="ARBA00012269"/>
    </source>
</evidence>
<evidence type="ECO:0000259" key="16">
    <source>
        <dbReference type="PROSITE" id="PS51670"/>
    </source>
</evidence>
<dbReference type="Gramene" id="ABO95698">
    <property type="protein sequence ID" value="ABO95698"/>
    <property type="gene ID" value="OSTLU_37480"/>
</dbReference>
<evidence type="ECO:0000256" key="11">
    <source>
        <dbReference type="ARBA" id="ARBA00023004"/>
    </source>
</evidence>
<keyword evidence="6" id="KW-0479">Metal-binding</keyword>
<keyword evidence="18" id="KW-1185">Reference proteome</keyword>
<dbReference type="Proteomes" id="UP000001568">
    <property type="component" value="Chromosome 4"/>
</dbReference>
<dbReference type="OMA" id="ETDQGYC"/>
<evidence type="ECO:0000256" key="12">
    <source>
        <dbReference type="ARBA" id="ARBA00023136"/>
    </source>
</evidence>
<dbReference type="SMART" id="SM00702">
    <property type="entry name" value="P4Hc"/>
    <property type="match status" value="1"/>
</dbReference>
<keyword evidence="9" id="KW-1133">Transmembrane helix</keyword>
<comment type="subcellular location">
    <subcellularLocation>
        <location evidence="2">Endoplasmic reticulum membrane</location>
        <topology evidence="2">Single-pass type II membrane protein</topology>
    </subcellularLocation>
</comment>
<name>A4RVD9_OSTLU</name>
<evidence type="ECO:0000256" key="3">
    <source>
        <dbReference type="ARBA" id="ARBA00006511"/>
    </source>
</evidence>
<dbReference type="InterPro" id="IPR005123">
    <property type="entry name" value="Oxoglu/Fe-dep_dioxygenase_dom"/>
</dbReference>
<dbReference type="eggNOG" id="KOG1591">
    <property type="taxonomic scope" value="Eukaryota"/>
</dbReference>
<dbReference type="SMART" id="SM00254">
    <property type="entry name" value="ShKT"/>
    <property type="match status" value="1"/>
</dbReference>
<dbReference type="GO" id="GO:0005789">
    <property type="term" value="C:endoplasmic reticulum membrane"/>
    <property type="evidence" value="ECO:0007669"/>
    <property type="project" value="UniProtKB-SubCell"/>
</dbReference>
<dbReference type="PANTHER" id="PTHR10869">
    <property type="entry name" value="PROLYL 4-HYDROXYLASE ALPHA SUBUNIT"/>
    <property type="match status" value="1"/>
</dbReference>
<keyword evidence="12" id="KW-0472">Membrane</keyword>
<keyword evidence="11" id="KW-0408">Iron</keyword>
<dbReference type="PROSITE" id="PS51670">
    <property type="entry name" value="SHKT"/>
    <property type="match status" value="1"/>
</dbReference>
<accession>A4RVD9</accession>
<evidence type="ECO:0000256" key="14">
    <source>
        <dbReference type="ARBA" id="ARBA00049169"/>
    </source>
</evidence>
<evidence type="ECO:0000256" key="6">
    <source>
        <dbReference type="ARBA" id="ARBA00022723"/>
    </source>
</evidence>
<dbReference type="GO" id="GO:0031418">
    <property type="term" value="F:L-ascorbic acid binding"/>
    <property type="evidence" value="ECO:0007669"/>
    <property type="project" value="InterPro"/>
</dbReference>
<evidence type="ECO:0000256" key="13">
    <source>
        <dbReference type="ARBA" id="ARBA00023180"/>
    </source>
</evidence>
<feature type="domain" description="ShKT" evidence="16">
    <location>
        <begin position="282"/>
        <end position="326"/>
    </location>
</feature>
<evidence type="ECO:0000256" key="10">
    <source>
        <dbReference type="ARBA" id="ARBA00023002"/>
    </source>
</evidence>
<sequence length="330" mass="36384">MDDLALANTIRFDAANGTRPLSLYGRAALLNALPGFPETPPLVLSATQPKAYLLRNFLSAEECDHLMKLAKRELAPSTVVGEAGDSVPSDIRTSAGMFLRKGQDKIVKAIEERIARLSGTPVDNGEGMQILRYDVGQKYDPHFDYFHDKVNPAPKRGGQRLATMLIYLVDTDKGGETTFPNAKLPQSFEADEPENPFASHIEHTDCAKKGIPVKSVRGDAILFFSMTQDGVLDRGSLHGACPVIEGQKWTAVKWIRVGKFDGNYQEEIPMPKLSRRTDEEPCVDDWDECAKWASQGWCELNPEFMTTADSARDSQSAACAKSCGLCNRRS</sequence>
<dbReference type="HOGENOM" id="CLU_058132_5_0_1"/>
<gene>
    <name evidence="17" type="ORF">OSTLU_37480</name>
</gene>
<evidence type="ECO:0000313" key="18">
    <source>
        <dbReference type="Proteomes" id="UP000001568"/>
    </source>
</evidence>
<dbReference type="EC" id="1.14.11.2" evidence="4"/>
<dbReference type="InterPro" id="IPR045054">
    <property type="entry name" value="P4HA-like"/>
</dbReference>
<evidence type="ECO:0000256" key="5">
    <source>
        <dbReference type="ARBA" id="ARBA00022692"/>
    </source>
</evidence>
<evidence type="ECO:0000256" key="2">
    <source>
        <dbReference type="ARBA" id="ARBA00004648"/>
    </source>
</evidence>
<dbReference type="Pfam" id="PF01549">
    <property type="entry name" value="ShK"/>
    <property type="match status" value="1"/>
</dbReference>